<dbReference type="FunFam" id="3.30.430.20:FF:000002">
    <property type="entry name" value="Cysteine-rich receptor-like protein kinase 10"/>
    <property type="match status" value="1"/>
</dbReference>
<evidence type="ECO:0000256" key="5">
    <source>
        <dbReference type="ARBA" id="ARBA00038515"/>
    </source>
</evidence>
<dbReference type="PROSITE" id="PS51473">
    <property type="entry name" value="GNK2"/>
    <property type="match status" value="1"/>
</dbReference>
<evidence type="ECO:0000256" key="4">
    <source>
        <dbReference type="ARBA" id="ARBA00022737"/>
    </source>
</evidence>
<comment type="caution">
    <text evidence="8">The sequence shown here is derived from an EMBL/GenBank/DDBJ whole genome shotgun (WGS) entry which is preliminary data.</text>
</comment>
<keyword evidence="2" id="KW-0964">Secreted</keyword>
<comment type="subcellular location">
    <subcellularLocation>
        <location evidence="1">Secreted</location>
    </subcellularLocation>
</comment>
<evidence type="ECO:0000313" key="8">
    <source>
        <dbReference type="EMBL" id="KAF8409489.1"/>
    </source>
</evidence>
<evidence type="ECO:0000256" key="3">
    <source>
        <dbReference type="ARBA" id="ARBA00022729"/>
    </source>
</evidence>
<sequence length="295" mass="32931">MEMQSFFQPFSYTLLSAMPNHHTTDTTSVQIPVIIQPAVSTGQTSTPSSLHCPLTPHPTRDFTMSRRDRAPIKFLQSTFAGEIFRRRSVMTTSMSRVDRSYDYAHTKKRQLYGTTSVCFATPTAPSLLLWRKIRLVYLSNPFNNSDPVQFNRILGNLMEELMTEVVSDTSKGMFAAREANLSSSSKIYGTMQCTPDISTTECNRCLQRAVVRITDYCEGKRGGRVVTPSCILRYESDPFLQLNVTAPPPLPPSPPPPLTNTTITDSKYIALQNSCLFAVYSFSIYFASLLICAGA</sequence>
<dbReference type="Proteomes" id="UP000655225">
    <property type="component" value="Unassembled WGS sequence"/>
</dbReference>
<evidence type="ECO:0000313" key="9">
    <source>
        <dbReference type="Proteomes" id="UP000655225"/>
    </source>
</evidence>
<feature type="region of interest" description="Disordered" evidence="6">
    <location>
        <begin position="42"/>
        <end position="63"/>
    </location>
</feature>
<dbReference type="Gene3D" id="3.30.430.20">
    <property type="entry name" value="Gnk2 domain, C-X8-C-X2-C motif"/>
    <property type="match status" value="1"/>
</dbReference>
<organism evidence="8 9">
    <name type="scientific">Tetracentron sinense</name>
    <name type="common">Spur-leaf</name>
    <dbReference type="NCBI Taxonomy" id="13715"/>
    <lineage>
        <taxon>Eukaryota</taxon>
        <taxon>Viridiplantae</taxon>
        <taxon>Streptophyta</taxon>
        <taxon>Embryophyta</taxon>
        <taxon>Tracheophyta</taxon>
        <taxon>Spermatophyta</taxon>
        <taxon>Magnoliopsida</taxon>
        <taxon>Trochodendrales</taxon>
        <taxon>Trochodendraceae</taxon>
        <taxon>Tetracentron</taxon>
    </lineage>
</organism>
<dbReference type="PANTHER" id="PTHR32411">
    <property type="entry name" value="CYSTEINE-RICH REPEAT SECRETORY PROTEIN 38-RELATED"/>
    <property type="match status" value="1"/>
</dbReference>
<dbReference type="EMBL" id="JABCRI010000003">
    <property type="protein sequence ID" value="KAF8409489.1"/>
    <property type="molecule type" value="Genomic_DNA"/>
</dbReference>
<dbReference type="CDD" id="cd23509">
    <property type="entry name" value="Gnk2-like"/>
    <property type="match status" value="1"/>
</dbReference>
<dbReference type="OrthoDB" id="1938064at2759"/>
<dbReference type="InterPro" id="IPR050581">
    <property type="entry name" value="CRR_secretory_protein"/>
</dbReference>
<name>A0A835DQT2_TETSI</name>
<dbReference type="Pfam" id="PF01657">
    <property type="entry name" value="Stress-antifung"/>
    <property type="match status" value="1"/>
</dbReference>
<keyword evidence="4" id="KW-0677">Repeat</keyword>
<accession>A0A835DQT2</accession>
<dbReference type="PANTHER" id="PTHR32411:SF43">
    <property type="entry name" value="CYSTEINE-RICH REPEAT SECRETORY PROTEIN 38"/>
    <property type="match status" value="1"/>
</dbReference>
<keyword evidence="3" id="KW-0732">Signal</keyword>
<dbReference type="GO" id="GO:0005576">
    <property type="term" value="C:extracellular region"/>
    <property type="evidence" value="ECO:0007669"/>
    <property type="project" value="UniProtKB-SubCell"/>
</dbReference>
<dbReference type="InterPro" id="IPR002902">
    <property type="entry name" value="GNK2"/>
</dbReference>
<proteinExistence type="inferred from homology"/>
<dbReference type="AlphaFoldDB" id="A0A835DQT2"/>
<evidence type="ECO:0000259" key="7">
    <source>
        <dbReference type="PROSITE" id="PS51473"/>
    </source>
</evidence>
<protein>
    <recommendedName>
        <fullName evidence="7">Gnk2-homologous domain-containing protein</fullName>
    </recommendedName>
</protein>
<comment type="similarity">
    <text evidence="5">Belongs to the cysteine-rich repeat secretory protein family.</text>
</comment>
<feature type="domain" description="Gnk2-homologous" evidence="7">
    <location>
        <begin position="132"/>
        <end position="239"/>
    </location>
</feature>
<evidence type="ECO:0000256" key="6">
    <source>
        <dbReference type="SAM" id="MobiDB-lite"/>
    </source>
</evidence>
<evidence type="ECO:0000256" key="1">
    <source>
        <dbReference type="ARBA" id="ARBA00004613"/>
    </source>
</evidence>
<dbReference type="InterPro" id="IPR038408">
    <property type="entry name" value="GNK2_sf"/>
</dbReference>
<reference evidence="8 9" key="1">
    <citation type="submission" date="2020-04" db="EMBL/GenBank/DDBJ databases">
        <title>Plant Genome Project.</title>
        <authorList>
            <person name="Zhang R.-G."/>
        </authorList>
    </citation>
    <scope>NUCLEOTIDE SEQUENCE [LARGE SCALE GENOMIC DNA]</scope>
    <source>
        <strain evidence="8">YNK0</strain>
        <tissue evidence="8">Leaf</tissue>
    </source>
</reference>
<gene>
    <name evidence="8" type="ORF">HHK36_005565</name>
</gene>
<keyword evidence="9" id="KW-1185">Reference proteome</keyword>
<evidence type="ECO:0000256" key="2">
    <source>
        <dbReference type="ARBA" id="ARBA00022525"/>
    </source>
</evidence>